<proteinExistence type="predicted"/>
<dbReference type="PROSITE" id="PS51186">
    <property type="entry name" value="GNAT"/>
    <property type="match status" value="1"/>
</dbReference>
<dbReference type="Proteomes" id="UP000295701">
    <property type="component" value="Unassembled WGS sequence"/>
</dbReference>
<sequence length="240" mass="24923">MISTDRAMAALRATWPPARVVAAGPFSVGIGEGGGNRTRSARLTGALDAGGIDAAERAMADRGQPPVFAVRADQASLDAALAARGYAMRDRTMLWAAPVARLTAEPAPPRTGFLVWPPLQAQRDIWAEGGIGPDRIAVMERVAVPRVTILGRSGHAPAAAAFVAVDGDLAMLHALEVRPSLRRAGVGRNVMLCAAAWAATQGATTFALLATEANTAAAALYAAMGMEGAACYHYRVRPAE</sequence>
<keyword evidence="3" id="KW-1185">Reference proteome</keyword>
<evidence type="ECO:0000313" key="3">
    <source>
        <dbReference type="Proteomes" id="UP000295701"/>
    </source>
</evidence>
<protein>
    <submittedName>
        <fullName evidence="2">GNAT family N-acetyltransferase</fullName>
    </submittedName>
</protein>
<accession>A0A4R6A900</accession>
<dbReference type="InterPro" id="IPR016181">
    <property type="entry name" value="Acyl_CoA_acyltransferase"/>
</dbReference>
<evidence type="ECO:0000259" key="1">
    <source>
        <dbReference type="PROSITE" id="PS51186"/>
    </source>
</evidence>
<feature type="domain" description="N-acetyltransferase" evidence="1">
    <location>
        <begin position="86"/>
        <end position="240"/>
    </location>
</feature>
<organism evidence="2 3">
    <name type="scientific">Palleronia sediminis</name>
    <dbReference type="NCBI Taxonomy" id="2547833"/>
    <lineage>
        <taxon>Bacteria</taxon>
        <taxon>Pseudomonadati</taxon>
        <taxon>Pseudomonadota</taxon>
        <taxon>Alphaproteobacteria</taxon>
        <taxon>Rhodobacterales</taxon>
        <taxon>Roseobacteraceae</taxon>
        <taxon>Palleronia</taxon>
    </lineage>
</organism>
<dbReference type="RefSeq" id="WP_133396944.1">
    <property type="nucleotide sequence ID" value="NZ_SNAA01000010.1"/>
</dbReference>
<evidence type="ECO:0000313" key="2">
    <source>
        <dbReference type="EMBL" id="TDL79355.1"/>
    </source>
</evidence>
<gene>
    <name evidence="2" type="ORF">E2L08_10020</name>
</gene>
<reference evidence="2 3" key="1">
    <citation type="submission" date="2019-03" db="EMBL/GenBank/DDBJ databases">
        <title>Primorskyibacter sp. SS33 isolated from sediments.</title>
        <authorList>
            <person name="Xunke S."/>
        </authorList>
    </citation>
    <scope>NUCLEOTIDE SEQUENCE [LARGE SCALE GENOMIC DNA]</scope>
    <source>
        <strain evidence="2 3">SS33</strain>
    </source>
</reference>
<name>A0A4R6A900_9RHOB</name>
<dbReference type="Pfam" id="PF00583">
    <property type="entry name" value="Acetyltransf_1"/>
    <property type="match status" value="1"/>
</dbReference>
<dbReference type="OrthoDB" id="7301318at2"/>
<dbReference type="GO" id="GO:0016747">
    <property type="term" value="F:acyltransferase activity, transferring groups other than amino-acyl groups"/>
    <property type="evidence" value="ECO:0007669"/>
    <property type="project" value="InterPro"/>
</dbReference>
<keyword evidence="2" id="KW-0808">Transferase</keyword>
<dbReference type="InterPro" id="IPR000182">
    <property type="entry name" value="GNAT_dom"/>
</dbReference>
<dbReference type="Gene3D" id="3.40.630.30">
    <property type="match status" value="1"/>
</dbReference>
<comment type="caution">
    <text evidence="2">The sequence shown here is derived from an EMBL/GenBank/DDBJ whole genome shotgun (WGS) entry which is preliminary data.</text>
</comment>
<dbReference type="SUPFAM" id="SSF55729">
    <property type="entry name" value="Acyl-CoA N-acyltransferases (Nat)"/>
    <property type="match status" value="1"/>
</dbReference>
<dbReference type="AlphaFoldDB" id="A0A4R6A900"/>
<dbReference type="EMBL" id="SNAA01000010">
    <property type="protein sequence ID" value="TDL79355.1"/>
    <property type="molecule type" value="Genomic_DNA"/>
</dbReference>